<evidence type="ECO:0000313" key="1">
    <source>
        <dbReference type="EMBL" id="KAJ9601145.1"/>
    </source>
</evidence>
<reference evidence="1" key="2">
    <citation type="submission" date="2023-05" db="EMBL/GenBank/DDBJ databases">
        <authorList>
            <person name="Fouks B."/>
        </authorList>
    </citation>
    <scope>NUCLEOTIDE SEQUENCE</scope>
    <source>
        <strain evidence="1">Stay&amp;Tobe</strain>
        <tissue evidence="1">Testes</tissue>
    </source>
</reference>
<keyword evidence="2" id="KW-1185">Reference proteome</keyword>
<dbReference type="AlphaFoldDB" id="A0AAD8AL44"/>
<accession>A0AAD8AL44</accession>
<dbReference type="EMBL" id="JASPKZ010000034">
    <property type="protein sequence ID" value="KAJ9601145.1"/>
    <property type="molecule type" value="Genomic_DNA"/>
</dbReference>
<protein>
    <submittedName>
        <fullName evidence="1">Uncharacterized protein</fullName>
    </submittedName>
</protein>
<organism evidence="1 2">
    <name type="scientific">Diploptera punctata</name>
    <name type="common">Pacific beetle cockroach</name>
    <dbReference type="NCBI Taxonomy" id="6984"/>
    <lineage>
        <taxon>Eukaryota</taxon>
        <taxon>Metazoa</taxon>
        <taxon>Ecdysozoa</taxon>
        <taxon>Arthropoda</taxon>
        <taxon>Hexapoda</taxon>
        <taxon>Insecta</taxon>
        <taxon>Pterygota</taxon>
        <taxon>Neoptera</taxon>
        <taxon>Polyneoptera</taxon>
        <taxon>Dictyoptera</taxon>
        <taxon>Blattodea</taxon>
        <taxon>Blaberoidea</taxon>
        <taxon>Blaberidae</taxon>
        <taxon>Diplopterinae</taxon>
        <taxon>Diploptera</taxon>
    </lineage>
</organism>
<gene>
    <name evidence="1" type="ORF">L9F63_000724</name>
</gene>
<name>A0AAD8AL44_DIPPU</name>
<comment type="caution">
    <text evidence="1">The sequence shown here is derived from an EMBL/GenBank/DDBJ whole genome shotgun (WGS) entry which is preliminary data.</text>
</comment>
<sequence length="119" mass="13452">VREDVATDADLAEELQQEFLGFHQHAYDRELAVHKNLNKTIFQLLKEILGIQKQVTLAEDKLVPSNSRRAKSVSGRSSTYAHGDNGCFICASKPHKRCHTWPGNSENNKVIHRIEICTV</sequence>
<evidence type="ECO:0000313" key="2">
    <source>
        <dbReference type="Proteomes" id="UP001233999"/>
    </source>
</evidence>
<proteinExistence type="predicted"/>
<reference evidence="1" key="1">
    <citation type="journal article" date="2023" name="IScience">
        <title>Live-bearing cockroach genome reveals convergent evolutionary mechanisms linked to viviparity in insects and beyond.</title>
        <authorList>
            <person name="Fouks B."/>
            <person name="Harrison M.C."/>
            <person name="Mikhailova A.A."/>
            <person name="Marchal E."/>
            <person name="English S."/>
            <person name="Carruthers M."/>
            <person name="Jennings E.C."/>
            <person name="Chiamaka E.L."/>
            <person name="Frigard R.A."/>
            <person name="Pippel M."/>
            <person name="Attardo G.M."/>
            <person name="Benoit J.B."/>
            <person name="Bornberg-Bauer E."/>
            <person name="Tobe S.S."/>
        </authorList>
    </citation>
    <scope>NUCLEOTIDE SEQUENCE</scope>
    <source>
        <strain evidence="1">Stay&amp;Tobe</strain>
    </source>
</reference>
<dbReference type="Proteomes" id="UP001233999">
    <property type="component" value="Unassembled WGS sequence"/>
</dbReference>
<feature type="non-terminal residue" evidence="1">
    <location>
        <position position="119"/>
    </location>
</feature>